<organism evidence="8 9">
    <name type="scientific">Symbiobacterium thermophilum</name>
    <dbReference type="NCBI Taxonomy" id="2734"/>
    <lineage>
        <taxon>Bacteria</taxon>
        <taxon>Bacillati</taxon>
        <taxon>Bacillota</taxon>
        <taxon>Clostridia</taxon>
        <taxon>Eubacteriales</taxon>
        <taxon>Symbiobacteriaceae</taxon>
        <taxon>Symbiobacterium</taxon>
    </lineage>
</organism>
<evidence type="ECO:0000256" key="2">
    <source>
        <dbReference type="ARBA" id="ARBA00011838"/>
    </source>
</evidence>
<dbReference type="PANTHER" id="PTHR10746:SF6">
    <property type="entry name" value="LARGE RIBOSOMAL SUBUNIT PROTEIN UL4M"/>
    <property type="match status" value="1"/>
</dbReference>
<comment type="caution">
    <text evidence="8">The sequence shown here is derived from an EMBL/GenBank/DDBJ whole genome shotgun (WGS) entry which is preliminary data.</text>
</comment>
<feature type="region of interest" description="Disordered" evidence="7">
    <location>
        <begin position="47"/>
        <end position="77"/>
    </location>
</feature>
<dbReference type="GO" id="GO:0003735">
    <property type="term" value="F:structural constituent of ribosome"/>
    <property type="evidence" value="ECO:0007669"/>
    <property type="project" value="InterPro"/>
</dbReference>
<dbReference type="RefSeq" id="WP_273377489.1">
    <property type="nucleotide sequence ID" value="NZ_PIUK01000003.1"/>
</dbReference>
<comment type="function">
    <text evidence="6">One of the primary rRNA binding proteins, this protein initially binds near the 5'-end of the 23S rRNA. It is important during the early stages of 50S assembly. It makes multiple contacts with different domains of the 23S rRNA in the assembled 50S subunit and ribosome.</text>
</comment>
<protein>
    <recommendedName>
        <fullName evidence="5 6">Large ribosomal subunit protein uL4</fullName>
    </recommendedName>
</protein>
<evidence type="ECO:0000256" key="6">
    <source>
        <dbReference type="HAMAP-Rule" id="MF_01328"/>
    </source>
</evidence>
<dbReference type="NCBIfam" id="TIGR03953">
    <property type="entry name" value="rplD_bact"/>
    <property type="match status" value="1"/>
</dbReference>
<dbReference type="Proteomes" id="UP000732377">
    <property type="component" value="Unassembled WGS sequence"/>
</dbReference>
<dbReference type="PANTHER" id="PTHR10746">
    <property type="entry name" value="50S RIBOSOMAL PROTEIN L4"/>
    <property type="match status" value="1"/>
</dbReference>
<evidence type="ECO:0000313" key="8">
    <source>
        <dbReference type="EMBL" id="MBY6274755.1"/>
    </source>
</evidence>
<dbReference type="GO" id="GO:0005840">
    <property type="term" value="C:ribosome"/>
    <property type="evidence" value="ECO:0007669"/>
    <property type="project" value="UniProtKB-KW"/>
</dbReference>
<evidence type="ECO:0000256" key="5">
    <source>
        <dbReference type="ARBA" id="ARBA00035244"/>
    </source>
</evidence>
<evidence type="ECO:0000256" key="3">
    <source>
        <dbReference type="ARBA" id="ARBA00022980"/>
    </source>
</evidence>
<evidence type="ECO:0000313" key="9">
    <source>
        <dbReference type="Proteomes" id="UP000732377"/>
    </source>
</evidence>
<keyword evidence="3 6" id="KW-0689">Ribosomal protein</keyword>
<dbReference type="Gene3D" id="3.40.1370.10">
    <property type="match status" value="1"/>
</dbReference>
<dbReference type="EMBL" id="PIUK01000003">
    <property type="protein sequence ID" value="MBY6274755.1"/>
    <property type="molecule type" value="Genomic_DNA"/>
</dbReference>
<dbReference type="Pfam" id="PF00573">
    <property type="entry name" value="Ribosomal_L4"/>
    <property type="match status" value="1"/>
</dbReference>
<comment type="subunit">
    <text evidence="2 6">Part of the 50S ribosomal subunit.</text>
</comment>
<reference evidence="8" key="1">
    <citation type="submission" date="2017-11" db="EMBL/GenBank/DDBJ databases">
        <title>Three new genomes from thermophilic consortium.</title>
        <authorList>
            <person name="Quaggio R."/>
            <person name="Amgarten D."/>
            <person name="Setubal J.C."/>
        </authorList>
    </citation>
    <scope>NUCLEOTIDE SEQUENCE</scope>
    <source>
        <strain evidence="8">ZCTH01-B2</strain>
    </source>
</reference>
<dbReference type="InterPro" id="IPR013005">
    <property type="entry name" value="Ribosomal_uL4-like"/>
</dbReference>
<gene>
    <name evidence="6" type="primary">rplD</name>
    <name evidence="8" type="ORF">CWE10_00855</name>
</gene>
<comment type="similarity">
    <text evidence="1 6">Belongs to the universal ribosomal protein uL4 family.</text>
</comment>
<keyword evidence="6" id="KW-0699">rRNA-binding</keyword>
<dbReference type="GO" id="GO:0006412">
    <property type="term" value="P:translation"/>
    <property type="evidence" value="ECO:0007669"/>
    <property type="project" value="UniProtKB-UniRule"/>
</dbReference>
<evidence type="ECO:0000256" key="1">
    <source>
        <dbReference type="ARBA" id="ARBA00010528"/>
    </source>
</evidence>
<evidence type="ECO:0000256" key="7">
    <source>
        <dbReference type="SAM" id="MobiDB-lite"/>
    </source>
</evidence>
<dbReference type="SUPFAM" id="SSF52166">
    <property type="entry name" value="Ribosomal protein L4"/>
    <property type="match status" value="1"/>
</dbReference>
<feature type="compositionally biased region" description="Basic residues" evidence="7">
    <location>
        <begin position="63"/>
        <end position="77"/>
    </location>
</feature>
<dbReference type="InterPro" id="IPR023574">
    <property type="entry name" value="Ribosomal_uL4_dom_sf"/>
</dbReference>
<proteinExistence type="inferred from homology"/>
<sequence length="207" mass="22491">MPKVAVYNKEGATVGEITLSDAVFGAEVNPGLLHEVVQMYLANKRQGTADTKTRAEVSGGGRKPWRQKGTGRARHGSIRSPLWRKGGIVFGPHPREYGWSMPKKARRAALRQALSAKVKSGELIVVDKFELEAPKTREVATLLKNLKVDGSAFIVTAQEDANIYKSARNIPGVRVNAARNLNAYDVLAASKLVFTQDAVAKVEEVLG</sequence>
<keyword evidence="4 6" id="KW-0687">Ribonucleoprotein</keyword>
<comment type="function">
    <text evidence="6">Forms part of the polypeptide exit tunnel.</text>
</comment>
<dbReference type="InterPro" id="IPR002136">
    <property type="entry name" value="Ribosomal_uL4"/>
</dbReference>
<dbReference type="GO" id="GO:0019843">
    <property type="term" value="F:rRNA binding"/>
    <property type="evidence" value="ECO:0007669"/>
    <property type="project" value="UniProtKB-UniRule"/>
</dbReference>
<dbReference type="AlphaFoldDB" id="A0A953HZE4"/>
<keyword evidence="6" id="KW-0694">RNA-binding</keyword>
<name>A0A953HZE4_SYMTR</name>
<dbReference type="HAMAP" id="MF_01328_B">
    <property type="entry name" value="Ribosomal_uL4_B"/>
    <property type="match status" value="1"/>
</dbReference>
<evidence type="ECO:0000256" key="4">
    <source>
        <dbReference type="ARBA" id="ARBA00023274"/>
    </source>
</evidence>
<dbReference type="GO" id="GO:1990904">
    <property type="term" value="C:ribonucleoprotein complex"/>
    <property type="evidence" value="ECO:0007669"/>
    <property type="project" value="UniProtKB-KW"/>
</dbReference>
<accession>A0A953HZE4</accession>